<evidence type="ECO:0000313" key="1">
    <source>
        <dbReference type="EMBL" id="ASJ06991.1"/>
    </source>
</evidence>
<gene>
    <name evidence="1" type="ORF">A3L08_06465</name>
</gene>
<dbReference type="AlphaFoldDB" id="A0A218P887"/>
<keyword evidence="2" id="KW-1185">Reference proteome</keyword>
<dbReference type="EMBL" id="CP015102">
    <property type="protein sequence ID" value="ASJ06991.1"/>
    <property type="molecule type" value="Genomic_DNA"/>
</dbReference>
<accession>A0A218P887</accession>
<dbReference type="GeneID" id="33315896"/>
<dbReference type="KEGG" id="tpaf:A3L08_06465"/>
<organism evidence="1 2">
    <name type="scientific">Thermococcus pacificus</name>
    <dbReference type="NCBI Taxonomy" id="71998"/>
    <lineage>
        <taxon>Archaea</taxon>
        <taxon>Methanobacteriati</taxon>
        <taxon>Methanobacteriota</taxon>
        <taxon>Thermococci</taxon>
        <taxon>Thermococcales</taxon>
        <taxon>Thermococcaceae</taxon>
        <taxon>Thermococcus</taxon>
    </lineage>
</organism>
<name>A0A218P887_9EURY</name>
<evidence type="ECO:0000313" key="2">
    <source>
        <dbReference type="Proteomes" id="UP000197418"/>
    </source>
</evidence>
<sequence length="71" mass="8570">MGEVVIHVVVPDGYEETFKKEVEEMAKYLRNKEKLRKNMEKLFGVLKSDQTWKEMKREMYEGRLARHLDSH</sequence>
<reference evidence="1 2" key="1">
    <citation type="submission" date="2016-04" db="EMBL/GenBank/DDBJ databases">
        <title>Complete genome sequence of Thermococcus pacificus type strain P4.</title>
        <authorList>
            <person name="Oger P.M."/>
        </authorList>
    </citation>
    <scope>NUCLEOTIDE SEQUENCE [LARGE SCALE GENOMIC DNA]</scope>
    <source>
        <strain evidence="1 2">P-4</strain>
    </source>
</reference>
<protein>
    <submittedName>
        <fullName evidence="1">Uncharacterized protein</fullName>
    </submittedName>
</protein>
<proteinExistence type="predicted"/>
<dbReference type="RefSeq" id="WP_088854240.1">
    <property type="nucleotide sequence ID" value="NZ_CP015102.1"/>
</dbReference>
<dbReference type="Proteomes" id="UP000197418">
    <property type="component" value="Chromosome"/>
</dbReference>
<dbReference type="OrthoDB" id="90469at2157"/>